<comment type="subcellular location">
    <subcellularLocation>
        <location evidence="1">Membrane</location>
        <topology evidence="1">Multi-pass membrane protein</topology>
    </subcellularLocation>
</comment>
<keyword evidence="2 5" id="KW-0812">Transmembrane</keyword>
<evidence type="ECO:0000313" key="7">
    <source>
        <dbReference type="Proteomes" id="UP000612855"/>
    </source>
</evidence>
<evidence type="ECO:0000256" key="2">
    <source>
        <dbReference type="ARBA" id="ARBA00022692"/>
    </source>
</evidence>
<dbReference type="RefSeq" id="WP_188478721.1">
    <property type="nucleotide sequence ID" value="NZ_BMFJ01000002.1"/>
</dbReference>
<evidence type="ECO:0000256" key="5">
    <source>
        <dbReference type="SAM" id="Phobius"/>
    </source>
</evidence>
<name>A0A917ABF1_9RHOB</name>
<dbReference type="InterPro" id="IPR032808">
    <property type="entry name" value="DoxX"/>
</dbReference>
<protein>
    <recommendedName>
        <fullName evidence="8">DoxX family protein</fullName>
    </recommendedName>
</protein>
<sequence length="132" mass="14593">MSEKWMTRTGWTLSALYALFMVAASVAPKFLTDIGQQTMAALGWPEAPVPLIGALELVCMLLFLIPRTALLGATLTMAIFGGAIVTQMRADSPLFSHTLFSFYLGALMWAGLWLRDPGIRAVWPIRRRFQSS</sequence>
<keyword evidence="7" id="KW-1185">Reference proteome</keyword>
<feature type="transmembrane region" description="Helical" evidence="5">
    <location>
        <begin position="70"/>
        <end position="88"/>
    </location>
</feature>
<proteinExistence type="predicted"/>
<evidence type="ECO:0000256" key="3">
    <source>
        <dbReference type="ARBA" id="ARBA00022989"/>
    </source>
</evidence>
<evidence type="ECO:0000256" key="4">
    <source>
        <dbReference type="ARBA" id="ARBA00023136"/>
    </source>
</evidence>
<evidence type="ECO:0008006" key="8">
    <source>
        <dbReference type="Google" id="ProtNLM"/>
    </source>
</evidence>
<accession>A0A917ABF1</accession>
<dbReference type="AlphaFoldDB" id="A0A917ABF1"/>
<keyword evidence="4 5" id="KW-0472">Membrane</keyword>
<evidence type="ECO:0000313" key="6">
    <source>
        <dbReference type="EMBL" id="GGE41117.1"/>
    </source>
</evidence>
<evidence type="ECO:0000256" key="1">
    <source>
        <dbReference type="ARBA" id="ARBA00004141"/>
    </source>
</evidence>
<dbReference type="Proteomes" id="UP000612855">
    <property type="component" value="Unassembled WGS sequence"/>
</dbReference>
<gene>
    <name evidence="6" type="ORF">GCM10011360_30760</name>
</gene>
<reference evidence="7" key="1">
    <citation type="journal article" date="2019" name="Int. J. Syst. Evol. Microbiol.">
        <title>The Global Catalogue of Microorganisms (GCM) 10K type strain sequencing project: providing services to taxonomists for standard genome sequencing and annotation.</title>
        <authorList>
            <consortium name="The Broad Institute Genomics Platform"/>
            <consortium name="The Broad Institute Genome Sequencing Center for Infectious Disease"/>
            <person name="Wu L."/>
            <person name="Ma J."/>
        </authorList>
    </citation>
    <scope>NUCLEOTIDE SEQUENCE [LARGE SCALE GENOMIC DNA]</scope>
    <source>
        <strain evidence="7">CGMCC 1.12664</strain>
    </source>
</reference>
<comment type="caution">
    <text evidence="6">The sequence shown here is derived from an EMBL/GenBank/DDBJ whole genome shotgun (WGS) entry which is preliminary data.</text>
</comment>
<feature type="transmembrane region" description="Helical" evidence="5">
    <location>
        <begin position="94"/>
        <end position="114"/>
    </location>
</feature>
<dbReference type="GO" id="GO:0016020">
    <property type="term" value="C:membrane"/>
    <property type="evidence" value="ECO:0007669"/>
    <property type="project" value="UniProtKB-SubCell"/>
</dbReference>
<dbReference type="Pfam" id="PF13564">
    <property type="entry name" value="DoxX_2"/>
    <property type="match status" value="1"/>
</dbReference>
<organism evidence="6 7">
    <name type="scientific">Primorskyibacter flagellatus</name>
    <dbReference type="NCBI Taxonomy" id="1387277"/>
    <lineage>
        <taxon>Bacteria</taxon>
        <taxon>Pseudomonadati</taxon>
        <taxon>Pseudomonadota</taxon>
        <taxon>Alphaproteobacteria</taxon>
        <taxon>Rhodobacterales</taxon>
        <taxon>Roseobacteraceae</taxon>
        <taxon>Primorskyibacter</taxon>
    </lineage>
</organism>
<keyword evidence="3 5" id="KW-1133">Transmembrane helix</keyword>
<dbReference type="EMBL" id="BMFJ01000002">
    <property type="protein sequence ID" value="GGE41117.1"/>
    <property type="molecule type" value="Genomic_DNA"/>
</dbReference>